<gene>
    <name evidence="1" type="ORF">BJY16_007063</name>
</gene>
<sequence length="241" mass="25184">MKTPMPAVAITTSILLLVGCASDDSAHTDGDIASLPAATVLEKSLAALKAVPSYKVEIHTNSTSGQASTTLAVVGTDLRGSVTRAGATSEVLKVGTNRYIRPDEAFWSTMLDKPKQAHAYTVAAHGRWIKVRADDDLLETGGLEGAFTFAARNALDSAVPQQASLGERKDVGGVPTITVLDSRNDRTQISVATTGEPYPVRWDFGLGAVATFTDFGAPADTIEEPAPTDVVDISTVLGSAK</sequence>
<reference evidence="1 2" key="1">
    <citation type="submission" date="2020-08" db="EMBL/GenBank/DDBJ databases">
        <title>Sequencing the genomes of 1000 actinobacteria strains.</title>
        <authorList>
            <person name="Klenk H.-P."/>
        </authorList>
    </citation>
    <scope>NUCLEOTIDE SEQUENCE [LARGE SCALE GENOMIC DNA]</scope>
    <source>
        <strain evidence="1 2">DSM 45809</strain>
    </source>
</reference>
<dbReference type="RefSeq" id="WP_185043866.1">
    <property type="nucleotide sequence ID" value="NZ_BAABFG010000005.1"/>
</dbReference>
<accession>A0A7W7H438</accession>
<keyword evidence="2" id="KW-1185">Reference proteome</keyword>
<name>A0A7W7H438_9ACTN</name>
<dbReference type="Proteomes" id="UP000546162">
    <property type="component" value="Unassembled WGS sequence"/>
</dbReference>
<organism evidence="1 2">
    <name type="scientific">Actinoplanes octamycinicus</name>
    <dbReference type="NCBI Taxonomy" id="135948"/>
    <lineage>
        <taxon>Bacteria</taxon>
        <taxon>Bacillati</taxon>
        <taxon>Actinomycetota</taxon>
        <taxon>Actinomycetes</taxon>
        <taxon>Micromonosporales</taxon>
        <taxon>Micromonosporaceae</taxon>
        <taxon>Actinoplanes</taxon>
    </lineage>
</organism>
<evidence type="ECO:0000313" key="1">
    <source>
        <dbReference type="EMBL" id="MBB4743604.1"/>
    </source>
</evidence>
<comment type="caution">
    <text evidence="1">The sequence shown here is derived from an EMBL/GenBank/DDBJ whole genome shotgun (WGS) entry which is preliminary data.</text>
</comment>
<dbReference type="PROSITE" id="PS51257">
    <property type="entry name" value="PROKAR_LIPOPROTEIN"/>
    <property type="match status" value="1"/>
</dbReference>
<dbReference type="AlphaFoldDB" id="A0A7W7H438"/>
<evidence type="ECO:0000313" key="2">
    <source>
        <dbReference type="Proteomes" id="UP000546162"/>
    </source>
</evidence>
<dbReference type="EMBL" id="JACHNB010000001">
    <property type="protein sequence ID" value="MBB4743604.1"/>
    <property type="molecule type" value="Genomic_DNA"/>
</dbReference>
<evidence type="ECO:0008006" key="3">
    <source>
        <dbReference type="Google" id="ProtNLM"/>
    </source>
</evidence>
<proteinExistence type="predicted"/>
<protein>
    <recommendedName>
        <fullName evidence="3">Lipoprotein LprG</fullName>
    </recommendedName>
</protein>